<dbReference type="Pfam" id="PF05783">
    <property type="entry name" value="DLIC"/>
    <property type="match status" value="2"/>
</dbReference>
<evidence type="ECO:0000256" key="8">
    <source>
        <dbReference type="ARBA" id="ARBA00023175"/>
    </source>
</evidence>
<evidence type="ECO:0000256" key="11">
    <source>
        <dbReference type="SAM" id="MobiDB-lite"/>
    </source>
</evidence>
<name>A0A2C6L452_9APIC</name>
<feature type="compositionally biased region" description="Low complexity" evidence="11">
    <location>
        <begin position="473"/>
        <end position="487"/>
    </location>
</feature>
<evidence type="ECO:0000256" key="4">
    <source>
        <dbReference type="ARBA" id="ARBA00022701"/>
    </source>
</evidence>
<comment type="subunit">
    <text evidence="10">Homodimer. The cytoplasmic dynein 1 complex consists of two catalytic heavy chains (HCs) and a number of non-catalytic subunits presented by intermediate chains (ICs).</text>
</comment>
<dbReference type="VEuPathDB" id="ToxoDB:CSUI_003685"/>
<keyword evidence="8 10" id="KW-0505">Motor protein</keyword>
<feature type="compositionally biased region" description="Low complexity" evidence="11">
    <location>
        <begin position="507"/>
        <end position="519"/>
    </location>
</feature>
<dbReference type="GO" id="GO:0007018">
    <property type="term" value="P:microtubule-based movement"/>
    <property type="evidence" value="ECO:0007669"/>
    <property type="project" value="InterPro"/>
</dbReference>
<dbReference type="RefSeq" id="XP_067924141.1">
    <property type="nucleotide sequence ID" value="XM_068063880.1"/>
</dbReference>
<dbReference type="OrthoDB" id="333173at2759"/>
<dbReference type="GO" id="GO:0005868">
    <property type="term" value="C:cytoplasmic dynein complex"/>
    <property type="evidence" value="ECO:0007669"/>
    <property type="project" value="UniProtKB-UniRule"/>
</dbReference>
<keyword evidence="5 10" id="KW-0547">Nucleotide-binding</keyword>
<keyword evidence="9 10" id="KW-0206">Cytoskeleton</keyword>
<comment type="subcellular location">
    <subcellularLocation>
        <location evidence="1 10">Cytoplasm</location>
        <location evidence="1 10">Cytoskeleton</location>
    </subcellularLocation>
</comment>
<protein>
    <recommendedName>
        <fullName evidence="10">Dynein light intermediate chain</fullName>
    </recommendedName>
</protein>
<comment type="similarity">
    <text evidence="10">Belongs to the dynein light intermediate chain family.</text>
</comment>
<gene>
    <name evidence="12" type="ORF">CSUI_003685</name>
</gene>
<dbReference type="PANTHER" id="PTHR12688:SF0">
    <property type="entry name" value="DYNEIN LIGHT INTERMEDIATE CHAIN"/>
    <property type="match status" value="1"/>
</dbReference>
<feature type="compositionally biased region" description="Polar residues" evidence="11">
    <location>
        <begin position="433"/>
        <end position="465"/>
    </location>
</feature>
<feature type="compositionally biased region" description="Polar residues" evidence="11">
    <location>
        <begin position="543"/>
        <end position="552"/>
    </location>
</feature>
<keyword evidence="13" id="KW-1185">Reference proteome</keyword>
<keyword evidence="4 10" id="KW-0493">Microtubule</keyword>
<evidence type="ECO:0000256" key="10">
    <source>
        <dbReference type="RuleBase" id="RU366047"/>
    </source>
</evidence>
<comment type="function">
    <text evidence="10">Acts as one of several non-catalytic accessory components of the cytoplasmic dynein 1 complex that are thought to be involved in linking dynein to cargos and to adapter proteins that regulate dynein function. Cytoplasmic dynein 1 acts as a motor for the intracellular retrograde motility of vesicles and organelles along microtubules. May play a role in binding dynein to membranous organelles or chromosomes.</text>
</comment>
<evidence type="ECO:0000256" key="2">
    <source>
        <dbReference type="ARBA" id="ARBA00022448"/>
    </source>
</evidence>
<dbReference type="GO" id="GO:0045504">
    <property type="term" value="F:dynein heavy chain binding"/>
    <property type="evidence" value="ECO:0007669"/>
    <property type="project" value="TreeGrafter"/>
</dbReference>
<keyword evidence="6 10" id="KW-0067">ATP-binding</keyword>
<dbReference type="InterPro" id="IPR022780">
    <property type="entry name" value="Dynein_light_int_chain"/>
</dbReference>
<dbReference type="InterPro" id="IPR008467">
    <property type="entry name" value="Dynein1_light_intermed_chain"/>
</dbReference>
<organism evidence="12 13">
    <name type="scientific">Cystoisospora suis</name>
    <dbReference type="NCBI Taxonomy" id="483139"/>
    <lineage>
        <taxon>Eukaryota</taxon>
        <taxon>Sar</taxon>
        <taxon>Alveolata</taxon>
        <taxon>Apicomplexa</taxon>
        <taxon>Conoidasida</taxon>
        <taxon>Coccidia</taxon>
        <taxon>Eucoccidiorida</taxon>
        <taxon>Eimeriorina</taxon>
        <taxon>Sarcocystidae</taxon>
        <taxon>Cystoisospora</taxon>
    </lineage>
</organism>
<feature type="compositionally biased region" description="Low complexity" evidence="11">
    <location>
        <begin position="663"/>
        <end position="681"/>
    </location>
</feature>
<feature type="region of interest" description="Disordered" evidence="11">
    <location>
        <begin position="433"/>
        <end position="681"/>
    </location>
</feature>
<dbReference type="EMBL" id="MIGC01001663">
    <property type="protein sequence ID" value="PHJ22464.1"/>
    <property type="molecule type" value="Genomic_DNA"/>
</dbReference>
<evidence type="ECO:0000313" key="12">
    <source>
        <dbReference type="EMBL" id="PHJ22464.1"/>
    </source>
</evidence>
<proteinExistence type="inferred from homology"/>
<evidence type="ECO:0000256" key="7">
    <source>
        <dbReference type="ARBA" id="ARBA00023017"/>
    </source>
</evidence>
<dbReference type="GeneID" id="94427091"/>
<keyword evidence="2 10" id="KW-0813">Transport</keyword>
<accession>A0A2C6L452</accession>
<sequence>MLGSYDVGKTTVLNQLQALGSIRPLSPVEIYKNTGGVSLIDYACLNERSLEDEEDLTTVDSQRCANVYILQNLELVDRLVELLPADALYHLCFLICLDMKQAWCAMDELGRWMRVAERIFNHLFSLQDVVTQDRLKEKMQRYLMAFRRNTFPHTGLTRALTGAILDLQQFGSTTIAPHALNEELAKTLESSVNLHPKGTLAPPVDSPLPVPVVVVLTRSDAYHQLNTRQNLGQIDIMMAYLRKECLKYNAAIIACNCRDEKNPKNIFLLYRYLMHRLTNCFFKEAPATEDVETFFMPSGCDTEEDVTQAVEQTVAGNFEKPYEAWITRRIEPKKLEDPTNTSAVSIQTKQEFLRYLEDQFPSAVVTAKPGGAGGGDIFSTVLLAGGGTAGSVGRSASLISRSESGRRGTGGGNSSLHPMISVQPTNADMSARATNNDLSYHPSPSSADAPNGSSSASQGDTSGKLHQQGGGLSPSSSSSSNISGAPSTAASLLITPGSTSAGGGGDTSSHLSTSSTGSTIIAPSGRDGYPRGMRSSRLHTHVSGGSMQSSPGVNDGRTRSGVGGGVSSSSSKMMSSANVGGASTSSSSGGGASGMQSFPATSSSSNFQPGGGAGGESASLQNFFQGLLAKSKTKAAPTTPRDRTRARPKAPASGGGGGGGDSSSGTSDPTKTTKSSGGADA</sequence>
<keyword evidence="3 10" id="KW-0963">Cytoplasm</keyword>
<comment type="caution">
    <text evidence="12">The sequence shown here is derived from an EMBL/GenBank/DDBJ whole genome shotgun (WGS) entry which is preliminary data.</text>
</comment>
<evidence type="ECO:0000256" key="3">
    <source>
        <dbReference type="ARBA" id="ARBA00022490"/>
    </source>
</evidence>
<reference evidence="12 13" key="1">
    <citation type="journal article" date="2017" name="Int. J. Parasitol.">
        <title>The genome of the protozoan parasite Cystoisospora suis and a reverse vaccinology approach to identify vaccine candidates.</title>
        <authorList>
            <person name="Palmieri N."/>
            <person name="Shrestha A."/>
            <person name="Ruttkowski B."/>
            <person name="Beck T."/>
            <person name="Vogl C."/>
            <person name="Tomley F."/>
            <person name="Blake D.P."/>
            <person name="Joachim A."/>
        </authorList>
    </citation>
    <scope>NUCLEOTIDE SEQUENCE [LARGE SCALE GENOMIC DNA]</scope>
    <source>
        <strain evidence="12 13">Wien I</strain>
    </source>
</reference>
<dbReference type="GO" id="GO:0005524">
    <property type="term" value="F:ATP binding"/>
    <property type="evidence" value="ECO:0007669"/>
    <property type="project" value="UniProtKB-KW"/>
</dbReference>
<feature type="compositionally biased region" description="Gly residues" evidence="11">
    <location>
        <begin position="653"/>
        <end position="662"/>
    </location>
</feature>
<evidence type="ECO:0000313" key="13">
    <source>
        <dbReference type="Proteomes" id="UP000221165"/>
    </source>
</evidence>
<dbReference type="GO" id="GO:0000226">
    <property type="term" value="P:microtubule cytoskeleton organization"/>
    <property type="evidence" value="ECO:0007669"/>
    <property type="project" value="TreeGrafter"/>
</dbReference>
<dbReference type="PANTHER" id="PTHR12688">
    <property type="entry name" value="DYNEIN LIGHT INTERMEDIATE CHAIN"/>
    <property type="match status" value="1"/>
</dbReference>
<evidence type="ECO:0000256" key="1">
    <source>
        <dbReference type="ARBA" id="ARBA00004245"/>
    </source>
</evidence>
<dbReference type="GO" id="GO:0005813">
    <property type="term" value="C:centrosome"/>
    <property type="evidence" value="ECO:0007669"/>
    <property type="project" value="TreeGrafter"/>
</dbReference>
<evidence type="ECO:0000256" key="9">
    <source>
        <dbReference type="ARBA" id="ARBA00023212"/>
    </source>
</evidence>
<keyword evidence="7 10" id="KW-0243">Dynein</keyword>
<dbReference type="Proteomes" id="UP000221165">
    <property type="component" value="Unassembled WGS sequence"/>
</dbReference>
<evidence type="ECO:0000256" key="5">
    <source>
        <dbReference type="ARBA" id="ARBA00022741"/>
    </source>
</evidence>
<feature type="compositionally biased region" description="Low complexity" evidence="11">
    <location>
        <begin position="567"/>
        <end position="587"/>
    </location>
</feature>
<feature type="region of interest" description="Disordered" evidence="11">
    <location>
        <begin position="388"/>
        <end position="421"/>
    </location>
</feature>
<evidence type="ECO:0000256" key="6">
    <source>
        <dbReference type="ARBA" id="ARBA00022840"/>
    </source>
</evidence>
<dbReference type="GO" id="GO:0005874">
    <property type="term" value="C:microtubule"/>
    <property type="evidence" value="ECO:0007669"/>
    <property type="project" value="UniProtKB-KW"/>
</dbReference>
<dbReference type="AlphaFoldDB" id="A0A2C6L452"/>
<feature type="compositionally biased region" description="Polar residues" evidence="11">
    <location>
        <begin position="595"/>
        <end position="608"/>
    </location>
</feature>